<dbReference type="RefSeq" id="WP_109037673.1">
    <property type="nucleotide sequence ID" value="NZ_CP029210.1"/>
</dbReference>
<organism evidence="11 12">
    <name type="scientific">Aquabacterium olei</name>
    <dbReference type="NCBI Taxonomy" id="1296669"/>
    <lineage>
        <taxon>Bacteria</taxon>
        <taxon>Pseudomonadati</taxon>
        <taxon>Pseudomonadota</taxon>
        <taxon>Betaproteobacteria</taxon>
        <taxon>Burkholderiales</taxon>
        <taxon>Aquabacterium</taxon>
    </lineage>
</organism>
<dbReference type="OrthoDB" id="9806939at2"/>
<keyword evidence="5" id="KW-0574">Periplasm</keyword>
<name>A0A2U8FUE1_9BURK</name>
<dbReference type="Pfam" id="PF25917">
    <property type="entry name" value="BSH_RND"/>
    <property type="match status" value="1"/>
</dbReference>
<dbReference type="Proteomes" id="UP000244892">
    <property type="component" value="Chromosome"/>
</dbReference>
<dbReference type="PANTHER" id="PTHR32347:SF29">
    <property type="entry name" value="UPF0194 MEMBRANE PROTEIN YBHG"/>
    <property type="match status" value="1"/>
</dbReference>
<keyword evidence="6 7" id="KW-0175">Coiled coil</keyword>
<dbReference type="InterPro" id="IPR058624">
    <property type="entry name" value="MdtA-like_HH"/>
</dbReference>
<evidence type="ECO:0000256" key="6">
    <source>
        <dbReference type="ARBA" id="ARBA00023054"/>
    </source>
</evidence>
<evidence type="ECO:0000259" key="9">
    <source>
        <dbReference type="Pfam" id="PF25917"/>
    </source>
</evidence>
<evidence type="ECO:0000256" key="1">
    <source>
        <dbReference type="ARBA" id="ARBA00004418"/>
    </source>
</evidence>
<evidence type="ECO:0000256" key="7">
    <source>
        <dbReference type="SAM" id="Coils"/>
    </source>
</evidence>
<dbReference type="InterPro" id="IPR058625">
    <property type="entry name" value="MdtA-like_BSH"/>
</dbReference>
<dbReference type="Gene3D" id="2.40.30.170">
    <property type="match status" value="1"/>
</dbReference>
<dbReference type="PANTHER" id="PTHR32347">
    <property type="entry name" value="EFFLUX SYSTEM COMPONENT YKNX-RELATED"/>
    <property type="match status" value="1"/>
</dbReference>
<dbReference type="Gene3D" id="1.10.287.470">
    <property type="entry name" value="Helix hairpin bin"/>
    <property type="match status" value="3"/>
</dbReference>
<evidence type="ECO:0000256" key="3">
    <source>
        <dbReference type="ARBA" id="ARBA00010602"/>
    </source>
</evidence>
<comment type="similarity">
    <text evidence="2">Belongs to the membrane fusion protein (MFP) (TC 8.A.1) family.</text>
</comment>
<dbReference type="GO" id="GO:0042597">
    <property type="term" value="C:periplasmic space"/>
    <property type="evidence" value="ECO:0007669"/>
    <property type="project" value="UniProtKB-SubCell"/>
</dbReference>
<accession>A0A2U8FUE1</accession>
<dbReference type="InterPro" id="IPR050465">
    <property type="entry name" value="UPF0194_transport"/>
</dbReference>
<dbReference type="GO" id="GO:0016020">
    <property type="term" value="C:membrane"/>
    <property type="evidence" value="ECO:0007669"/>
    <property type="project" value="InterPro"/>
</dbReference>
<dbReference type="GO" id="GO:0022857">
    <property type="term" value="F:transmembrane transporter activity"/>
    <property type="evidence" value="ECO:0007669"/>
    <property type="project" value="InterPro"/>
</dbReference>
<evidence type="ECO:0000256" key="4">
    <source>
        <dbReference type="ARBA" id="ARBA00022729"/>
    </source>
</evidence>
<dbReference type="InterPro" id="IPR058792">
    <property type="entry name" value="Beta-barrel_RND_2"/>
</dbReference>
<gene>
    <name evidence="11" type="ORF">DEH84_15555</name>
</gene>
<feature type="coiled-coil region" evidence="7">
    <location>
        <begin position="94"/>
        <end position="219"/>
    </location>
</feature>
<feature type="domain" description="CusB-like beta-barrel" evidence="10">
    <location>
        <begin position="255"/>
        <end position="311"/>
    </location>
</feature>
<feature type="domain" description="Multidrug resistance protein MdtA-like barrel-sandwich hybrid" evidence="9">
    <location>
        <begin position="61"/>
        <end position="242"/>
    </location>
</feature>
<dbReference type="PRINTS" id="PR01490">
    <property type="entry name" value="RTXTOXIND"/>
</dbReference>
<protein>
    <submittedName>
        <fullName evidence="11">Efflux RND transporter periplasmic adaptor subunit</fullName>
    </submittedName>
</protein>
<evidence type="ECO:0000259" key="10">
    <source>
        <dbReference type="Pfam" id="PF25954"/>
    </source>
</evidence>
<feature type="domain" description="Multidrug resistance protein MdtA-like alpha-helical hairpin" evidence="8">
    <location>
        <begin position="123"/>
        <end position="184"/>
    </location>
</feature>
<proteinExistence type="inferred from homology"/>
<dbReference type="Gene3D" id="2.40.420.20">
    <property type="match status" value="1"/>
</dbReference>
<evidence type="ECO:0000256" key="5">
    <source>
        <dbReference type="ARBA" id="ARBA00022764"/>
    </source>
</evidence>
<dbReference type="AlphaFoldDB" id="A0A2U8FUE1"/>
<evidence type="ECO:0000259" key="8">
    <source>
        <dbReference type="Pfam" id="PF25876"/>
    </source>
</evidence>
<dbReference type="InterPro" id="IPR006143">
    <property type="entry name" value="RND_pump_MFP"/>
</dbReference>
<comment type="subcellular location">
    <subcellularLocation>
        <location evidence="1">Periplasm</location>
    </subcellularLocation>
</comment>
<evidence type="ECO:0000313" key="12">
    <source>
        <dbReference type="Proteomes" id="UP000244892"/>
    </source>
</evidence>
<dbReference type="Pfam" id="PF25876">
    <property type="entry name" value="HH_MFP_RND"/>
    <property type="match status" value="1"/>
</dbReference>
<sequence>MSVASRPVWRRRVLWVALACLAVGVLAWMRLRPPVVDAVPAEARALVRTLQFTGRVKTPARVEVGVTVTGRVARVAVDEGDAVEAGQPLIELETDEARAAAEQARASLAQAEARRESQATLALSSAEAALGQAEATLRAAERELTRTQELVAQQFYSQSRLDEARRAADVARAQRDAARAQVQANQRSGAERGAAVAQVATARAALAAAEARLAQLVVRAPAAGRVLLRNVEPGQIVQAGKGLLTLSVQGPTELVAPVDERFLGQLRDGQVARVRADAYPEAPFDARLVRLAPSVDAQSGAVEVTFAVQGALPAFLREDMTLSIEVRTGAREAARAVPLKALREPAAGSSGERATVLVAEDGRAVAREVVLGLRTLDAVEVRSGLKDGDLVLLDAAIVPGQRVRARPVPLTTRAGAGQAMSSSFSR</sequence>
<dbReference type="EMBL" id="CP029210">
    <property type="protein sequence ID" value="AWI54682.1"/>
    <property type="molecule type" value="Genomic_DNA"/>
</dbReference>
<reference evidence="11 12" key="1">
    <citation type="submission" date="2018-05" db="EMBL/GenBank/DDBJ databases">
        <title>complete genome sequence of Aquabacterium olei NBRC 110486.</title>
        <authorList>
            <person name="Tang B."/>
            <person name="Chang J."/>
            <person name="Zhang L."/>
            <person name="Yang H."/>
        </authorList>
    </citation>
    <scope>NUCLEOTIDE SEQUENCE [LARGE SCALE GENOMIC DNA]</scope>
    <source>
        <strain evidence="11 12">NBRC 110486</strain>
    </source>
</reference>
<dbReference type="KEGG" id="aon:DEH84_15555"/>
<dbReference type="Gene3D" id="2.40.50.100">
    <property type="match status" value="2"/>
</dbReference>
<comment type="similarity">
    <text evidence="3">Belongs to the UPF0194 family.</text>
</comment>
<dbReference type="NCBIfam" id="TIGR01730">
    <property type="entry name" value="RND_mfp"/>
    <property type="match status" value="1"/>
</dbReference>
<dbReference type="SUPFAM" id="SSF111369">
    <property type="entry name" value="HlyD-like secretion proteins"/>
    <property type="match status" value="3"/>
</dbReference>
<keyword evidence="12" id="KW-1185">Reference proteome</keyword>
<keyword evidence="4" id="KW-0732">Signal</keyword>
<evidence type="ECO:0000256" key="2">
    <source>
        <dbReference type="ARBA" id="ARBA00009477"/>
    </source>
</evidence>
<evidence type="ECO:0000313" key="11">
    <source>
        <dbReference type="EMBL" id="AWI54682.1"/>
    </source>
</evidence>
<dbReference type="Pfam" id="PF25954">
    <property type="entry name" value="Beta-barrel_RND_2"/>
    <property type="match status" value="1"/>
</dbReference>